<comment type="caution">
    <text evidence="5">The sequence shown here is derived from an EMBL/GenBank/DDBJ whole genome shotgun (WGS) entry which is preliminary data.</text>
</comment>
<evidence type="ECO:0000256" key="2">
    <source>
        <dbReference type="ARBA" id="ARBA00022840"/>
    </source>
</evidence>
<gene>
    <name evidence="5" type="ORF">FHX59_001034</name>
</gene>
<keyword evidence="6" id="KW-1185">Reference proteome</keyword>
<dbReference type="Proteomes" id="UP000533533">
    <property type="component" value="Unassembled WGS sequence"/>
</dbReference>
<name>A0ABR6FIL5_9BURK</name>
<keyword evidence="1" id="KW-0547">Nucleotide-binding</keyword>
<proteinExistence type="predicted"/>
<accession>A0ABR6FIL5</accession>
<evidence type="ECO:0000256" key="3">
    <source>
        <dbReference type="ARBA" id="ARBA00022993"/>
    </source>
</evidence>
<dbReference type="EMBL" id="JACHVZ010000003">
    <property type="protein sequence ID" value="MBB2926625.1"/>
    <property type="molecule type" value="Genomic_DNA"/>
</dbReference>
<protein>
    <recommendedName>
        <fullName evidence="4">Rhodanese domain-containing protein</fullName>
    </recommendedName>
</protein>
<dbReference type="PROSITE" id="PS51219">
    <property type="entry name" value="DPCK"/>
    <property type="match status" value="1"/>
</dbReference>
<dbReference type="Gene3D" id="3.40.250.10">
    <property type="entry name" value="Rhodanese-like domain"/>
    <property type="match status" value="1"/>
</dbReference>
<dbReference type="RefSeq" id="WP_260175644.1">
    <property type="nucleotide sequence ID" value="NZ_JACHVZ010000003.1"/>
</dbReference>
<dbReference type="SUPFAM" id="SSF52821">
    <property type="entry name" value="Rhodanese/Cell cycle control phosphatase"/>
    <property type="match status" value="1"/>
</dbReference>
<keyword evidence="3" id="KW-0173">Coenzyme A biosynthesis</keyword>
<organism evidence="5 6">
    <name type="scientific">Paraburkholderia silvatlantica</name>
    <dbReference type="NCBI Taxonomy" id="321895"/>
    <lineage>
        <taxon>Bacteria</taxon>
        <taxon>Pseudomonadati</taxon>
        <taxon>Pseudomonadota</taxon>
        <taxon>Betaproteobacteria</taxon>
        <taxon>Burkholderiales</taxon>
        <taxon>Burkholderiaceae</taxon>
        <taxon>Paraburkholderia</taxon>
    </lineage>
</organism>
<dbReference type="PROSITE" id="PS50206">
    <property type="entry name" value="RHODANESE_3"/>
    <property type="match status" value="1"/>
</dbReference>
<dbReference type="InterPro" id="IPR001763">
    <property type="entry name" value="Rhodanese-like_dom"/>
</dbReference>
<reference evidence="5 6" key="1">
    <citation type="submission" date="2020-08" db="EMBL/GenBank/DDBJ databases">
        <title>Genomic Encyclopedia of Type Strains, Phase IV (KMG-V): Genome sequencing to study the core and pangenomes of soil and plant-associated prokaryotes.</title>
        <authorList>
            <person name="Whitman W."/>
        </authorList>
    </citation>
    <scope>NUCLEOTIDE SEQUENCE [LARGE SCALE GENOMIC DNA]</scope>
    <source>
        <strain evidence="5 6">SRMrh-85</strain>
    </source>
</reference>
<evidence type="ECO:0000313" key="5">
    <source>
        <dbReference type="EMBL" id="MBB2926625.1"/>
    </source>
</evidence>
<keyword evidence="2" id="KW-0067">ATP-binding</keyword>
<evidence type="ECO:0000313" key="6">
    <source>
        <dbReference type="Proteomes" id="UP000533533"/>
    </source>
</evidence>
<sequence length="105" mass="10926">MAQLQQATDQYIGVSNARVVVFDDDGIRAPVAASWLRQLGHEAWVLTGGIDSGLALPDPRVPGPLALPVIDVGTLARHVATAARPSWICGRARLGSKGMFPAAGG</sequence>
<dbReference type="InterPro" id="IPR001977">
    <property type="entry name" value="Depp_CoAkinase"/>
</dbReference>
<evidence type="ECO:0000256" key="1">
    <source>
        <dbReference type="ARBA" id="ARBA00022741"/>
    </source>
</evidence>
<evidence type="ECO:0000259" key="4">
    <source>
        <dbReference type="PROSITE" id="PS50206"/>
    </source>
</evidence>
<dbReference type="InterPro" id="IPR036873">
    <property type="entry name" value="Rhodanese-like_dom_sf"/>
</dbReference>
<feature type="domain" description="Rhodanese" evidence="4">
    <location>
        <begin position="16"/>
        <end position="62"/>
    </location>
</feature>